<dbReference type="STRING" id="84698.SAMN04488528_102452"/>
<gene>
    <name evidence="5" type="ORF">SAMN04488528_102452</name>
</gene>
<name>A0A1I0ZT37_9CLOT</name>
<sequence length="182" mass="19581">MNKSIGSLEFRSIAQGIEVGDKIVKKSPVDLLFFKTICPGKFLVIISGNEDSVKDAIEYGVELGQKSIVDSFVINAVHESIIKALKTKCTVKNKSSIGVMETSNVCTGLKALDKALKGSNVEILKLQLAFGIGGKLLYIISGEVSDVEYGMELSREAIDSKKIISTSIIPSPDELIISSLTK</sequence>
<evidence type="ECO:0000256" key="2">
    <source>
        <dbReference type="ARBA" id="ARBA00024446"/>
    </source>
</evidence>
<dbReference type="PIRSF" id="PIRSF034834">
    <property type="entry name" value="PduT"/>
    <property type="match status" value="1"/>
</dbReference>
<evidence type="ECO:0000313" key="6">
    <source>
        <dbReference type="Proteomes" id="UP000198619"/>
    </source>
</evidence>
<dbReference type="InterPro" id="IPR000249">
    <property type="entry name" value="BMC_dom"/>
</dbReference>
<dbReference type="PANTHER" id="PTHR33941:SF11">
    <property type="entry name" value="BACTERIAL MICROCOMPARTMENT SHELL PROTEIN PDUJ"/>
    <property type="match status" value="1"/>
</dbReference>
<dbReference type="InterPro" id="IPR011238">
    <property type="entry name" value="Micro_shell_prot_PduT"/>
</dbReference>
<dbReference type="AlphaFoldDB" id="A0A1I0ZT37"/>
<keyword evidence="6" id="KW-1185">Reference proteome</keyword>
<dbReference type="Gene3D" id="3.30.70.1710">
    <property type="match status" value="2"/>
</dbReference>
<proteinExistence type="inferred from homology"/>
<dbReference type="SMART" id="SM00877">
    <property type="entry name" value="BMC"/>
    <property type="match status" value="2"/>
</dbReference>
<dbReference type="OrthoDB" id="9791973at2"/>
<evidence type="ECO:0000256" key="3">
    <source>
        <dbReference type="PROSITE-ProRule" id="PRU01278"/>
    </source>
</evidence>
<dbReference type="CDD" id="cd07053">
    <property type="entry name" value="BMC_PduT_repeat1"/>
    <property type="match status" value="1"/>
</dbReference>
<dbReference type="InterPro" id="IPR044872">
    <property type="entry name" value="CcmK/CsoS1_BMC"/>
</dbReference>
<dbReference type="Proteomes" id="UP000198619">
    <property type="component" value="Unassembled WGS sequence"/>
</dbReference>
<dbReference type="EMBL" id="FOKI01000024">
    <property type="protein sequence ID" value="SFB28522.1"/>
    <property type="molecule type" value="Genomic_DNA"/>
</dbReference>
<dbReference type="SUPFAM" id="SSF143414">
    <property type="entry name" value="CcmK-like"/>
    <property type="match status" value="2"/>
</dbReference>
<evidence type="ECO:0000313" key="5">
    <source>
        <dbReference type="EMBL" id="SFB28522.1"/>
    </source>
</evidence>
<dbReference type="InterPro" id="IPR050575">
    <property type="entry name" value="BMC_shell"/>
</dbReference>
<protein>
    <submittedName>
        <fullName evidence="5">PduT-like ethanolamine utilization protein</fullName>
    </submittedName>
</protein>
<comment type="subcellular location">
    <subcellularLocation>
        <location evidence="1">Bacterial microcompartment</location>
    </subcellularLocation>
</comment>
<dbReference type="PROSITE" id="PS51930">
    <property type="entry name" value="BMC_2"/>
    <property type="match status" value="2"/>
</dbReference>
<organism evidence="5 6">
    <name type="scientific">Clostridium frigidicarnis</name>
    <dbReference type="NCBI Taxonomy" id="84698"/>
    <lineage>
        <taxon>Bacteria</taxon>
        <taxon>Bacillati</taxon>
        <taxon>Bacillota</taxon>
        <taxon>Clostridia</taxon>
        <taxon>Eubacteriales</taxon>
        <taxon>Clostridiaceae</taxon>
        <taxon>Clostridium</taxon>
    </lineage>
</organism>
<dbReference type="RefSeq" id="WP_090042245.1">
    <property type="nucleotide sequence ID" value="NZ_FOKI01000024.1"/>
</dbReference>
<feature type="domain" description="BMC" evidence="4">
    <location>
        <begin position="96"/>
        <end position="181"/>
    </location>
</feature>
<accession>A0A1I0ZT37</accession>
<keyword evidence="2" id="KW-1283">Bacterial microcompartment</keyword>
<comment type="similarity">
    <text evidence="3">Belongs to the bacterial microcompartments protein family.</text>
</comment>
<dbReference type="Pfam" id="PF00936">
    <property type="entry name" value="BMC"/>
    <property type="match status" value="2"/>
</dbReference>
<dbReference type="PANTHER" id="PTHR33941">
    <property type="entry name" value="PROPANEDIOL UTILIZATION PROTEIN PDUA"/>
    <property type="match status" value="1"/>
</dbReference>
<dbReference type="CDD" id="cd07054">
    <property type="entry name" value="BMC_PduT_repeat2"/>
    <property type="match status" value="1"/>
</dbReference>
<dbReference type="GO" id="GO:0031469">
    <property type="term" value="C:bacterial microcompartment"/>
    <property type="evidence" value="ECO:0007669"/>
    <property type="project" value="UniProtKB-SubCell"/>
</dbReference>
<dbReference type="InterPro" id="IPR037233">
    <property type="entry name" value="CcmK-like_sf"/>
</dbReference>
<feature type="domain" description="BMC" evidence="4">
    <location>
        <begin position="4"/>
        <end position="86"/>
    </location>
</feature>
<reference evidence="5 6" key="1">
    <citation type="submission" date="2016-10" db="EMBL/GenBank/DDBJ databases">
        <authorList>
            <person name="de Groot N.N."/>
        </authorList>
    </citation>
    <scope>NUCLEOTIDE SEQUENCE [LARGE SCALE GENOMIC DNA]</scope>
    <source>
        <strain evidence="5 6">DSM 12271</strain>
    </source>
</reference>
<evidence type="ECO:0000259" key="4">
    <source>
        <dbReference type="PROSITE" id="PS51930"/>
    </source>
</evidence>
<evidence type="ECO:0000256" key="1">
    <source>
        <dbReference type="ARBA" id="ARBA00024322"/>
    </source>
</evidence>